<dbReference type="Proteomes" id="UP000006591">
    <property type="component" value="Chromosome 11"/>
</dbReference>
<evidence type="ECO:0000313" key="3">
    <source>
        <dbReference type="Proteomes" id="UP000006591"/>
    </source>
</evidence>
<dbReference type="EnsemblPlants" id="ONIVA11G06450.1">
    <property type="protein sequence ID" value="ONIVA11G06450.1"/>
    <property type="gene ID" value="ONIVA11G06450"/>
</dbReference>
<feature type="region of interest" description="Disordered" evidence="1">
    <location>
        <begin position="13"/>
        <end position="88"/>
    </location>
</feature>
<keyword evidence="3" id="KW-1185">Reference proteome</keyword>
<dbReference type="AlphaFoldDB" id="A0A0E0IZJ9"/>
<accession>A0A0E0IZJ9</accession>
<evidence type="ECO:0000313" key="2">
    <source>
        <dbReference type="EnsemblPlants" id="ONIVA11G06450.1"/>
    </source>
</evidence>
<name>A0A0E0IZJ9_ORYNI</name>
<protein>
    <submittedName>
        <fullName evidence="2">Uncharacterized protein</fullName>
    </submittedName>
</protein>
<dbReference type="HOGENOM" id="CLU_2213931_0_0_1"/>
<feature type="compositionally biased region" description="Basic and acidic residues" evidence="1">
    <location>
        <begin position="21"/>
        <end position="43"/>
    </location>
</feature>
<sequence length="108" mass="10744">MCHDQTVLLRSADDASCASDELEHWKSGAEGDEGRADELKVDEGGSASTGGIDADATSPSRGPHHTLGGAIGPSPPHGHHSSRAPDGHLLLLSVAASSDRASVAGGGG</sequence>
<reference evidence="2" key="2">
    <citation type="submission" date="2018-04" db="EMBL/GenBank/DDBJ databases">
        <title>OnivRS2 (Oryza nivara Reference Sequence Version 2).</title>
        <authorList>
            <person name="Zhang J."/>
            <person name="Kudrna D."/>
            <person name="Lee S."/>
            <person name="Talag J."/>
            <person name="Rajasekar S."/>
            <person name="Welchert J."/>
            <person name="Hsing Y.-I."/>
            <person name="Wing R.A."/>
        </authorList>
    </citation>
    <scope>NUCLEOTIDE SEQUENCE [LARGE SCALE GENOMIC DNA]</scope>
    <source>
        <strain evidence="2">SL10</strain>
    </source>
</reference>
<reference evidence="2" key="1">
    <citation type="submission" date="2015-04" db="UniProtKB">
        <authorList>
            <consortium name="EnsemblPlants"/>
        </authorList>
    </citation>
    <scope>IDENTIFICATION</scope>
    <source>
        <strain evidence="2">SL10</strain>
    </source>
</reference>
<evidence type="ECO:0000256" key="1">
    <source>
        <dbReference type="SAM" id="MobiDB-lite"/>
    </source>
</evidence>
<dbReference type="Gramene" id="ONIVA11G06450.1">
    <property type="protein sequence ID" value="ONIVA11G06450.1"/>
    <property type="gene ID" value="ONIVA11G06450"/>
</dbReference>
<proteinExistence type="predicted"/>
<organism evidence="2">
    <name type="scientific">Oryza nivara</name>
    <name type="common">Indian wild rice</name>
    <name type="synonym">Oryza sativa f. spontanea</name>
    <dbReference type="NCBI Taxonomy" id="4536"/>
    <lineage>
        <taxon>Eukaryota</taxon>
        <taxon>Viridiplantae</taxon>
        <taxon>Streptophyta</taxon>
        <taxon>Embryophyta</taxon>
        <taxon>Tracheophyta</taxon>
        <taxon>Spermatophyta</taxon>
        <taxon>Magnoliopsida</taxon>
        <taxon>Liliopsida</taxon>
        <taxon>Poales</taxon>
        <taxon>Poaceae</taxon>
        <taxon>BOP clade</taxon>
        <taxon>Oryzoideae</taxon>
        <taxon>Oryzeae</taxon>
        <taxon>Oryzinae</taxon>
        <taxon>Oryza</taxon>
    </lineage>
</organism>